<dbReference type="Pfam" id="PF11902">
    <property type="entry name" value="DUF3422"/>
    <property type="match status" value="1"/>
</dbReference>
<feature type="transmembrane region" description="Helical" evidence="1">
    <location>
        <begin position="412"/>
        <end position="431"/>
    </location>
</feature>
<keyword evidence="1" id="KW-1133">Transmembrane helix</keyword>
<keyword evidence="1" id="KW-0472">Membrane</keyword>
<sequence>MVQEEKLADAARVTPCLMKEFSTRHILNNEVHSRPFIQVGSPTRCCHMAILTGEAGQNADLEHLAALCRHYNLPTPPADSKHQIIDFGTFRLKWERHTEFCSYTFLRKGKGDDPFKDTALSVVPEEWIKSVPGELLVGVHLFIDRIDEDQFTSRDYLENIFGDNLVVGARAGSSGTQILTDFQIHGDGFSRILVNDSCSSETQAGRLVQRLLEIETYRMMAMLAMPLTGEISQVTREVEQELADVVQQMMDLDDPAREHEVLDRLTRMAARVEHLSAGSTFRFNATKAYYTLVEKRIDNIKEVPLTGFQTVSSFLQRRIAPAMRTCVSMEDRVANLSRRVNRASTLLQTRINTTLQAQNKQLLESMDRRARVQLRLQQTVEGLSVVAISYYALGIINYMAQGSKKVLPSLDPYLVTALAAPLVILGVAWGLRRLHRVIRKASEE</sequence>
<keyword evidence="3" id="KW-1185">Reference proteome</keyword>
<dbReference type="EMBL" id="VFIY01000018">
    <property type="protein sequence ID" value="TPD57480.1"/>
    <property type="molecule type" value="Genomic_DNA"/>
</dbReference>
<dbReference type="AlphaFoldDB" id="A0A501PAT8"/>
<evidence type="ECO:0000313" key="3">
    <source>
        <dbReference type="Proteomes" id="UP000319148"/>
    </source>
</evidence>
<evidence type="ECO:0000256" key="1">
    <source>
        <dbReference type="SAM" id="Phobius"/>
    </source>
</evidence>
<accession>A0A501PAT8</accession>
<keyword evidence="1" id="KW-0812">Transmembrane</keyword>
<name>A0A501PAT8_9PROT</name>
<feature type="transmembrane region" description="Helical" evidence="1">
    <location>
        <begin position="379"/>
        <end position="400"/>
    </location>
</feature>
<gene>
    <name evidence="2" type="ORF">FIV46_15280</name>
</gene>
<organism evidence="2 3">
    <name type="scientific">Emcibacter nanhaiensis</name>
    <dbReference type="NCBI Taxonomy" id="1505037"/>
    <lineage>
        <taxon>Bacteria</taxon>
        <taxon>Pseudomonadati</taxon>
        <taxon>Pseudomonadota</taxon>
        <taxon>Alphaproteobacteria</taxon>
        <taxon>Emcibacterales</taxon>
        <taxon>Emcibacteraceae</taxon>
        <taxon>Emcibacter</taxon>
    </lineage>
</organism>
<dbReference type="InterPro" id="IPR021830">
    <property type="entry name" value="DUF3422"/>
</dbReference>
<dbReference type="Proteomes" id="UP000319148">
    <property type="component" value="Unassembled WGS sequence"/>
</dbReference>
<comment type="caution">
    <text evidence="2">The sequence shown here is derived from an EMBL/GenBank/DDBJ whole genome shotgun (WGS) entry which is preliminary data.</text>
</comment>
<protein>
    <submittedName>
        <fullName evidence="2">DUF3422 domain-containing protein</fullName>
    </submittedName>
</protein>
<evidence type="ECO:0000313" key="2">
    <source>
        <dbReference type="EMBL" id="TPD57480.1"/>
    </source>
</evidence>
<proteinExistence type="predicted"/>
<reference evidence="3" key="1">
    <citation type="submission" date="2019-06" db="EMBL/GenBank/DDBJ databases">
        <title>The complete genome of Emcibacter congregatus ZYLT.</title>
        <authorList>
            <person name="Zhao Z."/>
        </authorList>
    </citation>
    <scope>NUCLEOTIDE SEQUENCE [LARGE SCALE GENOMIC DNA]</scope>
    <source>
        <strain evidence="3">MCCC 1A06723</strain>
    </source>
</reference>
<dbReference type="OrthoDB" id="9767470at2"/>